<name>A0A2C9CYK7_9CAUD</name>
<evidence type="ECO:0000313" key="2">
    <source>
        <dbReference type="EMBL" id="VUE36197.1"/>
    </source>
</evidence>
<reference evidence="3" key="2">
    <citation type="submission" date="2017-10" db="EMBL/GenBank/DDBJ databases">
        <authorList>
            <person name="Skurnik M."/>
        </authorList>
    </citation>
    <scope>NUCLEOTIDE SEQUENCE [LARGE SCALE GENOMIC DNA]</scope>
</reference>
<protein>
    <submittedName>
        <fullName evidence="1">Uncharacterized protein</fullName>
    </submittedName>
</protein>
<sequence length="157" mass="18272">MFDKIKIASTEYEESIKQIKITLRNEFNEKLKSDSTELKETYPNLDRIFFLGSTPHWNDGEECSHKSYVYIENGSGYSDCCEYFECVYGWDNPEIPDHLIKSNKNLNDNEIHAIKNIIRNSGLEKILEVIFETNFNVIIDFTGDEVQITVADYDCGY</sequence>
<dbReference type="GeneID" id="40100569"/>
<reference evidence="2 4" key="3">
    <citation type="submission" date="2019-06" db="EMBL/GenBank/DDBJ databases">
        <authorList>
            <person name="Bower L."/>
            <person name="Leinonen R."/>
        </authorList>
    </citation>
    <scope>NUCLEOTIDE SEQUENCE [LARGE SCALE GENOMIC DNA]</scope>
</reference>
<organism evidence="1 3">
    <name type="scientific">Yersinia phage fHe-Yen9-04</name>
    <dbReference type="NCBI Taxonomy" id="2052742"/>
    <lineage>
        <taxon>Viruses</taxon>
        <taxon>Duplodnaviria</taxon>
        <taxon>Heunggongvirae</taxon>
        <taxon>Uroviricota</taxon>
        <taxon>Caudoviricetes</taxon>
        <taxon>Eneladusvirus</taxon>
        <taxon>Eneladusvirus Yen904</taxon>
    </lineage>
</organism>
<keyword evidence="3" id="KW-1185">Reference proteome</keyword>
<proteinExistence type="predicted"/>
<dbReference type="EMBL" id="LR596615">
    <property type="protein sequence ID" value="VUE36197.1"/>
    <property type="molecule type" value="Genomic_DNA"/>
</dbReference>
<dbReference type="RefSeq" id="YP_009623761.1">
    <property type="nucleotide sequence ID" value="NC_042116.1"/>
</dbReference>
<evidence type="ECO:0000313" key="1">
    <source>
        <dbReference type="EMBL" id="SOK58428.1"/>
    </source>
</evidence>
<dbReference type="EMBL" id="LT960551">
    <property type="protein sequence ID" value="SOK58428.1"/>
    <property type="molecule type" value="Genomic_DNA"/>
</dbReference>
<accession>A0A2C9CYK7</accession>
<dbReference type="Proteomes" id="UP000240931">
    <property type="component" value="Segment"/>
</dbReference>
<gene>
    <name evidence="1" type="primary">g151</name>
</gene>
<dbReference type="OrthoDB" id="22615at10239"/>
<reference evidence="1" key="1">
    <citation type="submission" date="2017-10" db="EMBL/GenBank/DDBJ databases">
        <authorList>
            <person name="Banno H."/>
            <person name="Chua N.-H."/>
        </authorList>
    </citation>
    <scope>NUCLEOTIDE SEQUENCE [LARGE SCALE GENOMIC DNA]</scope>
</reference>
<evidence type="ECO:0000313" key="4">
    <source>
        <dbReference type="Proteomes" id="UP000317227"/>
    </source>
</evidence>
<dbReference type="Proteomes" id="UP000317227">
    <property type="component" value="Segment"/>
</dbReference>
<evidence type="ECO:0000313" key="3">
    <source>
        <dbReference type="Proteomes" id="UP000240931"/>
    </source>
</evidence>
<dbReference type="KEGG" id="vg:40100569"/>